<feature type="domain" description="S1 motif" evidence="9">
    <location>
        <begin position="667"/>
        <end position="735"/>
    </location>
</feature>
<dbReference type="InterPro" id="IPR011805">
    <property type="entry name" value="RNase_R"/>
</dbReference>
<dbReference type="PROSITE" id="PS50126">
    <property type="entry name" value="S1"/>
    <property type="match status" value="1"/>
</dbReference>
<dbReference type="InterPro" id="IPR001900">
    <property type="entry name" value="RNase_II/R"/>
</dbReference>
<feature type="compositionally biased region" description="Pro residues" evidence="8">
    <location>
        <begin position="1"/>
        <end position="11"/>
    </location>
</feature>
<comment type="similarity">
    <text evidence="7">Belongs to the RNR ribonuclease family. RNase R subfamily.</text>
</comment>
<dbReference type="Pfam" id="PF00575">
    <property type="entry name" value="S1"/>
    <property type="match status" value="1"/>
</dbReference>
<comment type="subcellular location">
    <subcellularLocation>
        <location evidence="7">Cytoplasm</location>
    </subcellularLocation>
</comment>
<keyword evidence="3 7" id="KW-0540">Nuclease</keyword>
<dbReference type="InterPro" id="IPR012340">
    <property type="entry name" value="NA-bd_OB-fold"/>
</dbReference>
<evidence type="ECO:0000256" key="1">
    <source>
        <dbReference type="ARBA" id="ARBA00001849"/>
    </source>
</evidence>
<dbReference type="SMART" id="SM00316">
    <property type="entry name" value="S1"/>
    <property type="match status" value="1"/>
</dbReference>
<dbReference type="GO" id="GO:0008859">
    <property type="term" value="F:exoribonuclease II activity"/>
    <property type="evidence" value="ECO:0007669"/>
    <property type="project" value="UniProtKB-UniRule"/>
</dbReference>
<dbReference type="PROSITE" id="PS01175">
    <property type="entry name" value="RIBONUCLEASE_II"/>
    <property type="match status" value="1"/>
</dbReference>
<comment type="caution">
    <text evidence="10">The sequence shown here is derived from an EMBL/GenBank/DDBJ whole genome shotgun (WGS) entry which is preliminary data.</text>
</comment>
<dbReference type="SMART" id="SM00955">
    <property type="entry name" value="RNB"/>
    <property type="match status" value="1"/>
</dbReference>
<evidence type="ECO:0000256" key="2">
    <source>
        <dbReference type="ARBA" id="ARBA00022490"/>
    </source>
</evidence>
<feature type="region of interest" description="Disordered" evidence="8">
    <location>
        <begin position="181"/>
        <end position="211"/>
    </location>
</feature>
<dbReference type="EMBL" id="VCDI01000001">
    <property type="protein sequence ID" value="TLU74009.1"/>
    <property type="molecule type" value="Genomic_DNA"/>
</dbReference>
<dbReference type="Pfam" id="PF00773">
    <property type="entry name" value="RNB"/>
    <property type="match status" value="1"/>
</dbReference>
<dbReference type="GO" id="GO:0006402">
    <property type="term" value="P:mRNA catabolic process"/>
    <property type="evidence" value="ECO:0007669"/>
    <property type="project" value="TreeGrafter"/>
</dbReference>
<dbReference type="Gene3D" id="2.40.50.140">
    <property type="entry name" value="Nucleic acid-binding proteins"/>
    <property type="match status" value="1"/>
</dbReference>
<feature type="compositionally biased region" description="Low complexity" evidence="8">
    <location>
        <begin position="19"/>
        <end position="33"/>
    </location>
</feature>
<dbReference type="InterPro" id="IPR050180">
    <property type="entry name" value="RNR_Ribonuclease"/>
</dbReference>
<comment type="catalytic activity">
    <reaction evidence="1 7">
        <text>Exonucleolytic cleavage in the 3'- to 5'-direction to yield nucleoside 5'-phosphates.</text>
        <dbReference type="EC" id="3.1.13.1"/>
    </reaction>
</comment>
<proteinExistence type="inferred from homology"/>
<dbReference type="SUPFAM" id="SSF50249">
    <property type="entry name" value="Nucleic acid-binding proteins"/>
    <property type="match status" value="2"/>
</dbReference>
<evidence type="ECO:0000256" key="4">
    <source>
        <dbReference type="ARBA" id="ARBA00022801"/>
    </source>
</evidence>
<evidence type="ECO:0000313" key="10">
    <source>
        <dbReference type="EMBL" id="TLU74009.1"/>
    </source>
</evidence>
<keyword evidence="2 7" id="KW-0963">Cytoplasm</keyword>
<dbReference type="InterPro" id="IPR040476">
    <property type="entry name" value="CSD2"/>
</dbReference>
<evidence type="ECO:0000256" key="7">
    <source>
        <dbReference type="HAMAP-Rule" id="MF_01895"/>
    </source>
</evidence>
<reference evidence="10 11" key="1">
    <citation type="submission" date="2019-05" db="EMBL/GenBank/DDBJ databases">
        <authorList>
            <person name="Pankratov T."/>
            <person name="Grouzdev D."/>
        </authorList>
    </citation>
    <scope>NUCLEOTIDE SEQUENCE [LARGE SCALE GENOMIC DNA]</scope>
    <source>
        <strain evidence="10 11">KEBCLARHB70R</strain>
    </source>
</reference>
<organism evidence="10 11">
    <name type="scientific">Lichenicoccus roseus</name>
    <dbReference type="NCBI Taxonomy" id="2683649"/>
    <lineage>
        <taxon>Bacteria</taxon>
        <taxon>Pseudomonadati</taxon>
        <taxon>Pseudomonadota</taxon>
        <taxon>Alphaproteobacteria</taxon>
        <taxon>Acetobacterales</taxon>
        <taxon>Acetobacteraceae</taxon>
        <taxon>Lichenicoccus</taxon>
    </lineage>
</organism>
<accession>A0A5R9JAH7</accession>
<dbReference type="PANTHER" id="PTHR23355">
    <property type="entry name" value="RIBONUCLEASE"/>
    <property type="match status" value="1"/>
</dbReference>
<evidence type="ECO:0000313" key="11">
    <source>
        <dbReference type="Proteomes" id="UP000305654"/>
    </source>
</evidence>
<comment type="function">
    <text evidence="7">3'-5' exoribonuclease that releases 5'-nucleoside monophosphates and is involved in maturation of structured RNAs.</text>
</comment>
<keyword evidence="5 7" id="KW-0269">Exonuclease</keyword>
<dbReference type="CDD" id="cd04471">
    <property type="entry name" value="S1_RNase_R"/>
    <property type="match status" value="1"/>
</dbReference>
<dbReference type="NCBIfam" id="TIGR02063">
    <property type="entry name" value="RNase_R"/>
    <property type="match status" value="1"/>
</dbReference>
<gene>
    <name evidence="7 10" type="primary">rnr</name>
    <name evidence="10" type="ORF">FE263_01975</name>
</gene>
<dbReference type="InterPro" id="IPR022966">
    <property type="entry name" value="RNase_II/R_CS"/>
</dbReference>
<evidence type="ECO:0000256" key="8">
    <source>
        <dbReference type="SAM" id="MobiDB-lite"/>
    </source>
</evidence>
<feature type="compositionally biased region" description="Low complexity" evidence="8">
    <location>
        <begin position="750"/>
        <end position="760"/>
    </location>
</feature>
<feature type="region of interest" description="Disordered" evidence="8">
    <location>
        <begin position="750"/>
        <end position="770"/>
    </location>
</feature>
<dbReference type="GO" id="GO:0003723">
    <property type="term" value="F:RNA binding"/>
    <property type="evidence" value="ECO:0007669"/>
    <property type="project" value="UniProtKB-UniRule"/>
</dbReference>
<dbReference type="EC" id="3.1.13.1" evidence="7"/>
<dbReference type="PANTHER" id="PTHR23355:SF9">
    <property type="entry name" value="DIS3-LIKE EXONUCLEASE 2"/>
    <property type="match status" value="1"/>
</dbReference>
<keyword evidence="6 7" id="KW-0694">RNA-binding</keyword>
<dbReference type="NCBIfam" id="TIGR00358">
    <property type="entry name" value="3_prime_RNase"/>
    <property type="match status" value="1"/>
</dbReference>
<dbReference type="InterPro" id="IPR003029">
    <property type="entry name" value="S1_domain"/>
</dbReference>
<dbReference type="AlphaFoldDB" id="A0A5R9JAH7"/>
<name>A0A5R9JAH7_9PROT</name>
<dbReference type="InterPro" id="IPR004476">
    <property type="entry name" value="RNase_II/RNase_R"/>
</dbReference>
<feature type="region of interest" description="Disordered" evidence="8">
    <location>
        <begin position="1"/>
        <end position="33"/>
    </location>
</feature>
<evidence type="ECO:0000256" key="5">
    <source>
        <dbReference type="ARBA" id="ARBA00022839"/>
    </source>
</evidence>
<dbReference type="OrthoDB" id="9764149at2"/>
<keyword evidence="11" id="KW-1185">Reference proteome</keyword>
<sequence length="770" mass="83432">MTEQPPGPPADAPHEIDAGESGPDAPAAADAGGALPSIEALRRFVAGSAGRVGKREIARAFRIGPEQRPALRDLLRQLGHDGTLAPAGAKRYLTPGRLAEEMLVVVTGTDPDGDAIARPVAWQGEGPPPQVWMHREPRGQPALAPGERVIARLKRISSGRSAGKYEGRTVRRISQAPGRVLGVFRPSPEEPPRGGLRQPEAGRLVPTDRRQKAEWSIPHGESLDAEPDEVVLAEPLPQAGYGLKPARIVERLGRMGEARSISLISIHTHGIPDEFPSDVLAQAEAAQEVGLHDRTDLRDLPLVTIDGEDARDFDDAVFAEAGPDGGWRLVVAIADVAHYVPAGSELDREATRRGNSVYFPDRVVPMLPEALSNGWCSLRPRENRGCLFVEMSVGADGARHSHRFGRGLMRSAARLTYEQVQDAHDAGSTPDGVPEALLPALYGAFRALQAARSRRGTLDLDLPERRIRLDEQGRIASITPRTRLDSHRLIEEFMVLANVAAAEELQRRRTPCMFRIHAPPSPEKLDALRDFLATLDIRLKPAGELRPADLDAMLRQVADTPMAPQVNEMVLRSQSQAEYSPENIGHFGLALAEYAHFTSPIRRYADLLVHRGLIAGLGLGKDGLKPDAGTLFESLGEQVTQTERRAALAERDAQERYIAAHMADKIGAIFTARISGVTRFGLFVTLPETGATGLVPVSTLPRDQWTHDETANALTGRHSRMSYRLTQPVEVRLLEAVPVTGGLLFAPAGHDAGPADAAGPSRGAHSQRRP</sequence>
<dbReference type="GO" id="GO:0005829">
    <property type="term" value="C:cytosol"/>
    <property type="evidence" value="ECO:0007669"/>
    <property type="project" value="TreeGrafter"/>
</dbReference>
<dbReference type="Pfam" id="PF17876">
    <property type="entry name" value="CSD2"/>
    <property type="match status" value="1"/>
</dbReference>
<evidence type="ECO:0000256" key="6">
    <source>
        <dbReference type="ARBA" id="ARBA00022884"/>
    </source>
</evidence>
<dbReference type="Proteomes" id="UP000305654">
    <property type="component" value="Unassembled WGS sequence"/>
</dbReference>
<dbReference type="HAMAP" id="MF_01895">
    <property type="entry name" value="RNase_R"/>
    <property type="match status" value="1"/>
</dbReference>
<evidence type="ECO:0000259" key="9">
    <source>
        <dbReference type="PROSITE" id="PS50126"/>
    </source>
</evidence>
<evidence type="ECO:0000256" key="3">
    <source>
        <dbReference type="ARBA" id="ARBA00022722"/>
    </source>
</evidence>
<protein>
    <recommendedName>
        <fullName evidence="7">Ribonuclease R</fullName>
        <shortName evidence="7">RNase R</shortName>
        <ecNumber evidence="7">3.1.13.1</ecNumber>
    </recommendedName>
</protein>
<keyword evidence="4 7" id="KW-0378">Hydrolase</keyword>